<feature type="transmembrane region" description="Helical" evidence="2">
    <location>
        <begin position="57"/>
        <end position="81"/>
    </location>
</feature>
<evidence type="ECO:0000313" key="3">
    <source>
        <dbReference type="EMBL" id="KAA6374688.1"/>
    </source>
</evidence>
<dbReference type="Proteomes" id="UP000324800">
    <property type="component" value="Unassembled WGS sequence"/>
</dbReference>
<feature type="transmembrane region" description="Helical" evidence="2">
    <location>
        <begin position="17"/>
        <end position="36"/>
    </location>
</feature>
<feature type="compositionally biased region" description="Low complexity" evidence="1">
    <location>
        <begin position="258"/>
        <end position="271"/>
    </location>
</feature>
<sequence length="335" mass="37891">IKKISGLPSIQRLRIKITLQAVLCLILYIIRALLLLSMLIVDIKMDKEDKKQSRQKVFLILNILQSVIGDLILTAAMLFLVQYKAVRAPQQQGKTKHQKIHQTQPSILQRIKIWWNGSKVSEQNGMKDPLTNYNNSQIGVSGEAISNGIPALQDGDPRHQLLPNSQNPIGRMQGDYRSFSDMYTNPANYIPPAFTQSRAFEYYYNDMTSGDGNVEFNEDQSGESSGDNLDGQGYYYSSGSGVVDSSIDDSEQYSPTPQNNTYFNQNVFNNQISGYDQQRPRDDSMNSKHHHHRQHRRSRKLSARRSSNTETTHQQSGDKVENISQTSSTSKDGKV</sequence>
<keyword evidence="2" id="KW-1133">Transmembrane helix</keyword>
<comment type="caution">
    <text evidence="3">The sequence shown here is derived from an EMBL/GenBank/DDBJ whole genome shotgun (WGS) entry which is preliminary data.</text>
</comment>
<accession>A0A5J4UW33</accession>
<evidence type="ECO:0000256" key="2">
    <source>
        <dbReference type="SAM" id="Phobius"/>
    </source>
</evidence>
<protein>
    <submittedName>
        <fullName evidence="3">Uncharacterized protein</fullName>
    </submittedName>
</protein>
<feature type="compositionally biased region" description="Polar residues" evidence="1">
    <location>
        <begin position="322"/>
        <end position="335"/>
    </location>
</feature>
<keyword evidence="2" id="KW-0472">Membrane</keyword>
<evidence type="ECO:0000256" key="1">
    <source>
        <dbReference type="SAM" id="MobiDB-lite"/>
    </source>
</evidence>
<feature type="compositionally biased region" description="Low complexity" evidence="1">
    <location>
        <begin position="233"/>
        <end position="245"/>
    </location>
</feature>
<evidence type="ECO:0000313" key="4">
    <source>
        <dbReference type="Proteomes" id="UP000324800"/>
    </source>
</evidence>
<dbReference type="AlphaFoldDB" id="A0A5J4UW33"/>
<feature type="region of interest" description="Disordered" evidence="1">
    <location>
        <begin position="211"/>
        <end position="335"/>
    </location>
</feature>
<feature type="non-terminal residue" evidence="3">
    <location>
        <position position="1"/>
    </location>
</feature>
<gene>
    <name evidence="3" type="ORF">EZS28_029784</name>
</gene>
<proteinExistence type="predicted"/>
<organism evidence="3 4">
    <name type="scientific">Streblomastix strix</name>
    <dbReference type="NCBI Taxonomy" id="222440"/>
    <lineage>
        <taxon>Eukaryota</taxon>
        <taxon>Metamonada</taxon>
        <taxon>Preaxostyla</taxon>
        <taxon>Oxymonadida</taxon>
        <taxon>Streblomastigidae</taxon>
        <taxon>Streblomastix</taxon>
    </lineage>
</organism>
<reference evidence="3 4" key="1">
    <citation type="submission" date="2019-03" db="EMBL/GenBank/DDBJ databases">
        <title>Single cell metagenomics reveals metabolic interactions within the superorganism composed of flagellate Streblomastix strix and complex community of Bacteroidetes bacteria on its surface.</title>
        <authorList>
            <person name="Treitli S.C."/>
            <person name="Kolisko M."/>
            <person name="Husnik F."/>
            <person name="Keeling P."/>
            <person name="Hampl V."/>
        </authorList>
    </citation>
    <scope>NUCLEOTIDE SEQUENCE [LARGE SCALE GENOMIC DNA]</scope>
    <source>
        <strain evidence="3">ST1C</strain>
    </source>
</reference>
<keyword evidence="2" id="KW-0812">Transmembrane</keyword>
<dbReference type="EMBL" id="SNRW01011786">
    <property type="protein sequence ID" value="KAA6374688.1"/>
    <property type="molecule type" value="Genomic_DNA"/>
</dbReference>
<feature type="compositionally biased region" description="Basic residues" evidence="1">
    <location>
        <begin position="287"/>
        <end position="303"/>
    </location>
</feature>
<name>A0A5J4UW33_9EUKA</name>